<comment type="caution">
    <text evidence="2">The sequence shown here is derived from an EMBL/GenBank/DDBJ whole genome shotgun (WGS) entry which is preliminary data.</text>
</comment>
<feature type="region of interest" description="Disordered" evidence="1">
    <location>
        <begin position="1"/>
        <end position="27"/>
    </location>
</feature>
<dbReference type="Proteomes" id="UP000315295">
    <property type="component" value="Unassembled WGS sequence"/>
</dbReference>
<feature type="region of interest" description="Disordered" evidence="1">
    <location>
        <begin position="43"/>
        <end position="67"/>
    </location>
</feature>
<dbReference type="AlphaFoldDB" id="A0A540KHY7"/>
<protein>
    <submittedName>
        <fullName evidence="2">Uncharacterized protein</fullName>
    </submittedName>
</protein>
<evidence type="ECO:0000256" key="1">
    <source>
        <dbReference type="SAM" id="MobiDB-lite"/>
    </source>
</evidence>
<evidence type="ECO:0000313" key="3">
    <source>
        <dbReference type="Proteomes" id="UP000315295"/>
    </source>
</evidence>
<feature type="compositionally biased region" description="Basic and acidic residues" evidence="1">
    <location>
        <begin position="44"/>
        <end position="67"/>
    </location>
</feature>
<reference evidence="2 3" key="1">
    <citation type="journal article" date="2019" name="G3 (Bethesda)">
        <title>Sequencing of a Wild Apple (Malus baccata) Genome Unravels the Differences Between Cultivated and Wild Apple Species Regarding Disease Resistance and Cold Tolerance.</title>
        <authorList>
            <person name="Chen X."/>
        </authorList>
    </citation>
    <scope>NUCLEOTIDE SEQUENCE [LARGE SCALE GENOMIC DNA]</scope>
    <source>
        <strain evidence="3">cv. Shandingzi</strain>
        <tissue evidence="2">Leaves</tissue>
    </source>
</reference>
<accession>A0A540KHY7</accession>
<sequence>MGRAVKDEPSQCSHEGYRSQDCSGSPLQNDMVESMECCKSTNHVHKDISGKSSTAREKDAQDQEFHG</sequence>
<evidence type="ECO:0000313" key="2">
    <source>
        <dbReference type="EMBL" id="TQD73807.1"/>
    </source>
</evidence>
<proteinExistence type="predicted"/>
<gene>
    <name evidence="2" type="ORF">C1H46_040658</name>
</gene>
<name>A0A540KHY7_MALBA</name>
<organism evidence="2 3">
    <name type="scientific">Malus baccata</name>
    <name type="common">Siberian crab apple</name>
    <name type="synonym">Pyrus baccata</name>
    <dbReference type="NCBI Taxonomy" id="106549"/>
    <lineage>
        <taxon>Eukaryota</taxon>
        <taxon>Viridiplantae</taxon>
        <taxon>Streptophyta</taxon>
        <taxon>Embryophyta</taxon>
        <taxon>Tracheophyta</taxon>
        <taxon>Spermatophyta</taxon>
        <taxon>Magnoliopsida</taxon>
        <taxon>eudicotyledons</taxon>
        <taxon>Gunneridae</taxon>
        <taxon>Pentapetalae</taxon>
        <taxon>rosids</taxon>
        <taxon>fabids</taxon>
        <taxon>Rosales</taxon>
        <taxon>Rosaceae</taxon>
        <taxon>Amygdaloideae</taxon>
        <taxon>Maleae</taxon>
        <taxon>Malus</taxon>
    </lineage>
</organism>
<dbReference type="EMBL" id="VIEB01001246">
    <property type="protein sequence ID" value="TQD73807.1"/>
    <property type="molecule type" value="Genomic_DNA"/>
</dbReference>
<keyword evidence="3" id="KW-1185">Reference proteome</keyword>